<evidence type="ECO:0000256" key="2">
    <source>
        <dbReference type="ARBA" id="ARBA00022679"/>
    </source>
</evidence>
<gene>
    <name evidence="5" type="ORF">OS493_001387</name>
</gene>
<dbReference type="FunFam" id="3.90.550.10:FF:000003">
    <property type="entry name" value="2-C-methyl-D-erythritol 4-phosphate cytidylyltransferase"/>
    <property type="match status" value="1"/>
</dbReference>
<dbReference type="GO" id="GO:0035269">
    <property type="term" value="P:protein O-linked glycosylation via mannose"/>
    <property type="evidence" value="ECO:0007669"/>
    <property type="project" value="TreeGrafter"/>
</dbReference>
<keyword evidence="2" id="KW-0808">Transferase</keyword>
<dbReference type="GO" id="GO:0047349">
    <property type="term" value="F:D-ribitol-5-phosphate cytidylyltransferase activity"/>
    <property type="evidence" value="ECO:0007669"/>
    <property type="project" value="TreeGrafter"/>
</dbReference>
<dbReference type="PANTHER" id="PTHR43015">
    <property type="entry name" value="D-RIBITOL-5-PHOSPHATE CYTIDYLYLTRANSFERASE"/>
    <property type="match status" value="1"/>
</dbReference>
<proteinExistence type="inferred from homology"/>
<dbReference type="Proteomes" id="UP001163046">
    <property type="component" value="Unassembled WGS sequence"/>
</dbReference>
<evidence type="ECO:0000256" key="3">
    <source>
        <dbReference type="ARBA" id="ARBA00022695"/>
    </source>
</evidence>
<evidence type="ECO:0000256" key="4">
    <source>
        <dbReference type="ARBA" id="ARBA00069967"/>
    </source>
</evidence>
<protein>
    <recommendedName>
        <fullName evidence="4">2-C-methyl-D-erythritol 4-phosphate cytidylyltransferase, chloroplastic</fullName>
    </recommendedName>
</protein>
<dbReference type="PANTHER" id="PTHR43015:SF1">
    <property type="entry name" value="D-RIBITOL-5-PHOSPHATE CYTIDYLYLTRANSFERASE"/>
    <property type="match status" value="1"/>
</dbReference>
<dbReference type="Gene3D" id="3.90.550.10">
    <property type="entry name" value="Spore Coat Polysaccharide Biosynthesis Protein SpsA, Chain A"/>
    <property type="match status" value="1"/>
</dbReference>
<evidence type="ECO:0000313" key="5">
    <source>
        <dbReference type="EMBL" id="KAJ7381269.1"/>
    </source>
</evidence>
<accession>A0A9X0D1C5</accession>
<reference evidence="5" key="1">
    <citation type="submission" date="2023-01" db="EMBL/GenBank/DDBJ databases">
        <title>Genome assembly of the deep-sea coral Lophelia pertusa.</title>
        <authorList>
            <person name="Herrera S."/>
            <person name="Cordes E."/>
        </authorList>
    </citation>
    <scope>NUCLEOTIDE SEQUENCE</scope>
    <source>
        <strain evidence="5">USNM1676648</strain>
        <tissue evidence="5">Polyp</tissue>
    </source>
</reference>
<dbReference type="Pfam" id="PF01128">
    <property type="entry name" value="IspD"/>
    <property type="match status" value="1"/>
</dbReference>
<dbReference type="GO" id="GO:0050518">
    <property type="term" value="F:2-C-methyl-D-erythritol 4-phosphate cytidylyltransferase activity"/>
    <property type="evidence" value="ECO:0007669"/>
    <property type="project" value="UniProtKB-ARBA"/>
</dbReference>
<keyword evidence="6" id="KW-1185">Reference proteome</keyword>
<dbReference type="GO" id="GO:0005829">
    <property type="term" value="C:cytosol"/>
    <property type="evidence" value="ECO:0007669"/>
    <property type="project" value="TreeGrafter"/>
</dbReference>
<dbReference type="AlphaFoldDB" id="A0A9X0D1C5"/>
<dbReference type="OrthoDB" id="414267at2759"/>
<evidence type="ECO:0000313" key="6">
    <source>
        <dbReference type="Proteomes" id="UP001163046"/>
    </source>
</evidence>
<comment type="similarity">
    <text evidence="1">Belongs to the IspD/TarI cytidylyltransferase family. IspD subfamily.</text>
</comment>
<organism evidence="5 6">
    <name type="scientific">Desmophyllum pertusum</name>
    <dbReference type="NCBI Taxonomy" id="174260"/>
    <lineage>
        <taxon>Eukaryota</taxon>
        <taxon>Metazoa</taxon>
        <taxon>Cnidaria</taxon>
        <taxon>Anthozoa</taxon>
        <taxon>Hexacorallia</taxon>
        <taxon>Scleractinia</taxon>
        <taxon>Caryophylliina</taxon>
        <taxon>Caryophylliidae</taxon>
        <taxon>Desmophyllum</taxon>
    </lineage>
</organism>
<dbReference type="InterPro" id="IPR029044">
    <property type="entry name" value="Nucleotide-diphossugar_trans"/>
</dbReference>
<dbReference type="InterPro" id="IPR034683">
    <property type="entry name" value="IspD/TarI"/>
</dbReference>
<name>A0A9X0D1C5_9CNID</name>
<keyword evidence="3" id="KW-0548">Nucleotidyltransferase</keyword>
<evidence type="ECO:0000256" key="1">
    <source>
        <dbReference type="ARBA" id="ARBA00009789"/>
    </source>
</evidence>
<comment type="caution">
    <text evidence="5">The sequence shown here is derived from an EMBL/GenBank/DDBJ whole genome shotgun (WGS) entry which is preliminary data.</text>
</comment>
<dbReference type="CDD" id="cd02516">
    <property type="entry name" value="CDP-ME_synthetase"/>
    <property type="match status" value="1"/>
</dbReference>
<dbReference type="SUPFAM" id="SSF53448">
    <property type="entry name" value="Nucleotide-diphospho-sugar transferases"/>
    <property type="match status" value="1"/>
</dbReference>
<sequence length="437" mass="49172">MATVDDERELCFDVVAVLPAGGSGVRMNLQLPKQFCHIMDRPLLSYTLEAFENVPWIKEIVVPMNEKYLEVAQQILNEFCHSKVRFISGGSTRHRSIWKGIEALTADGRSPPTVVILHDAVRPFVDEQTLRHVTIAAKKHGAAGVIRPLSSTVVARSCDGFLDHSLDRSKFRSSEMPQAFKYEVIHKAYKQCTEYDFEHGTECLHLAQMYAEKSAALIDGPDSLWKVTYRKDLYSVEGVLREKQVHTVVVIGTGFPKFIEKLREQFHKREVVVAYLPHIQPEQDLSPTMAEQLASEINSKLMASTDCVSVVYVAQSTQSDEKASSETCSTANIKQFLREICQRFNSCMVKRVRVVNVSFSNSRKDFNTLKMATEDLKSCIHQEGISCFGVFVSPIFNNRPEDNDAVSRQIEKATELTIGAMMDVPSVFSGQTFDTNT</sequence>
<dbReference type="EMBL" id="MU826350">
    <property type="protein sequence ID" value="KAJ7381269.1"/>
    <property type="molecule type" value="Genomic_DNA"/>
</dbReference>